<organism evidence="1 2">
    <name type="scientific">Armillaria borealis</name>
    <dbReference type="NCBI Taxonomy" id="47425"/>
    <lineage>
        <taxon>Eukaryota</taxon>
        <taxon>Fungi</taxon>
        <taxon>Dikarya</taxon>
        <taxon>Basidiomycota</taxon>
        <taxon>Agaricomycotina</taxon>
        <taxon>Agaricomycetes</taxon>
        <taxon>Agaricomycetidae</taxon>
        <taxon>Agaricales</taxon>
        <taxon>Marasmiineae</taxon>
        <taxon>Physalacriaceae</taxon>
        <taxon>Armillaria</taxon>
    </lineage>
</organism>
<dbReference type="EMBL" id="JAUEPT010000008">
    <property type="protein sequence ID" value="KAK0449300.1"/>
    <property type="molecule type" value="Genomic_DNA"/>
</dbReference>
<reference evidence="1" key="1">
    <citation type="submission" date="2023-06" db="EMBL/GenBank/DDBJ databases">
        <authorList>
            <consortium name="Lawrence Berkeley National Laboratory"/>
            <person name="Ahrendt S."/>
            <person name="Sahu N."/>
            <person name="Indic B."/>
            <person name="Wong-Bajracharya J."/>
            <person name="Merenyi Z."/>
            <person name="Ke H.-M."/>
            <person name="Monk M."/>
            <person name="Kocsube S."/>
            <person name="Drula E."/>
            <person name="Lipzen A."/>
            <person name="Balint B."/>
            <person name="Henrissat B."/>
            <person name="Andreopoulos B."/>
            <person name="Martin F.M."/>
            <person name="Harder C.B."/>
            <person name="Rigling D."/>
            <person name="Ford K.L."/>
            <person name="Foster G.D."/>
            <person name="Pangilinan J."/>
            <person name="Papanicolaou A."/>
            <person name="Barry K."/>
            <person name="LaButti K."/>
            <person name="Viragh M."/>
            <person name="Koriabine M."/>
            <person name="Yan M."/>
            <person name="Riley R."/>
            <person name="Champramary S."/>
            <person name="Plett K.L."/>
            <person name="Tsai I.J."/>
            <person name="Slot J."/>
            <person name="Sipos G."/>
            <person name="Plett J."/>
            <person name="Nagy L.G."/>
            <person name="Grigoriev I.V."/>
        </authorList>
    </citation>
    <scope>NUCLEOTIDE SEQUENCE</scope>
    <source>
        <strain evidence="1">FPL87.14</strain>
    </source>
</reference>
<evidence type="ECO:0000313" key="2">
    <source>
        <dbReference type="Proteomes" id="UP001175226"/>
    </source>
</evidence>
<dbReference type="Proteomes" id="UP001175226">
    <property type="component" value="Unassembled WGS sequence"/>
</dbReference>
<proteinExistence type="predicted"/>
<dbReference type="AlphaFoldDB" id="A0AA39MXB8"/>
<gene>
    <name evidence="1" type="ORF">EV421DRAFT_1407829</name>
</gene>
<keyword evidence="2" id="KW-1185">Reference proteome</keyword>
<name>A0AA39MXB8_9AGAR</name>
<comment type="caution">
    <text evidence="1">The sequence shown here is derived from an EMBL/GenBank/DDBJ whole genome shotgun (WGS) entry which is preliminary data.</text>
</comment>
<evidence type="ECO:0000313" key="1">
    <source>
        <dbReference type="EMBL" id="KAK0449300.1"/>
    </source>
</evidence>
<sequence length="87" mass="9806">MCMNAHVRALCMILLPSRSCNLKQPTYLQNQLKLIQIQDKKNIFSTLLITEAFYVNKNGNTAVFLIGANLFPIRGPRPSRLSFVGPI</sequence>
<protein>
    <submittedName>
        <fullName evidence="1">Uncharacterized protein</fullName>
    </submittedName>
</protein>
<accession>A0AA39MXB8</accession>